<proteinExistence type="predicted"/>
<evidence type="ECO:0000313" key="1">
    <source>
        <dbReference type="EMBL" id="SMD32906.1"/>
    </source>
</evidence>
<protein>
    <submittedName>
        <fullName evidence="1">Uncharacterized protein</fullName>
    </submittedName>
</protein>
<gene>
    <name evidence="1" type="ORF">SAMN04488029_1266</name>
</gene>
<dbReference type="EMBL" id="FWYF01000001">
    <property type="protein sequence ID" value="SMD32906.1"/>
    <property type="molecule type" value="Genomic_DNA"/>
</dbReference>
<dbReference type="OrthoDB" id="1264061at2"/>
<dbReference type="AlphaFoldDB" id="A0A1W2G9D2"/>
<keyword evidence="2" id="KW-1185">Reference proteome</keyword>
<organism evidence="1 2">
    <name type="scientific">Reichenbachiella faecimaris</name>
    <dbReference type="NCBI Taxonomy" id="692418"/>
    <lineage>
        <taxon>Bacteria</taxon>
        <taxon>Pseudomonadati</taxon>
        <taxon>Bacteroidota</taxon>
        <taxon>Cytophagia</taxon>
        <taxon>Cytophagales</taxon>
        <taxon>Reichenbachiellaceae</taxon>
        <taxon>Reichenbachiella</taxon>
    </lineage>
</organism>
<name>A0A1W2G9D2_REIFA</name>
<dbReference type="Proteomes" id="UP000192472">
    <property type="component" value="Unassembled WGS sequence"/>
</dbReference>
<accession>A0A1W2G9D2</accession>
<evidence type="ECO:0000313" key="2">
    <source>
        <dbReference type="Proteomes" id="UP000192472"/>
    </source>
</evidence>
<dbReference type="RefSeq" id="WP_084371540.1">
    <property type="nucleotide sequence ID" value="NZ_FWYF01000001.1"/>
</dbReference>
<sequence length="205" mass="24528">MYESNPRFDYIREETKYITNAPQHIGTLPVISPMSIDELGNKELELYHRIQQLEGTIDEKTDKVVYFGISKEYLEIHREYSMLAKDELEALKRGLFIMWYALTEPTWLTGICELDPEAEERIVKLLDRQISKDLLDYELDWMLEYYSDFGFAFERFSNYEHFYRRTSSKTGLKFPESIDRETMALRGQMGEYLNSLNFEQLNNYR</sequence>
<reference evidence="1 2" key="1">
    <citation type="submission" date="2017-04" db="EMBL/GenBank/DDBJ databases">
        <authorList>
            <person name="Afonso C.L."/>
            <person name="Miller P.J."/>
            <person name="Scott M.A."/>
            <person name="Spackman E."/>
            <person name="Goraichik I."/>
            <person name="Dimitrov K.M."/>
            <person name="Suarez D.L."/>
            <person name="Swayne D.E."/>
        </authorList>
    </citation>
    <scope>NUCLEOTIDE SEQUENCE [LARGE SCALE GENOMIC DNA]</scope>
    <source>
        <strain evidence="1 2">DSM 26133</strain>
    </source>
</reference>